<dbReference type="AlphaFoldDB" id="A0A4S9EFS1"/>
<feature type="compositionally biased region" description="Polar residues" evidence="1">
    <location>
        <begin position="478"/>
        <end position="487"/>
    </location>
</feature>
<reference evidence="2 3" key="1">
    <citation type="submission" date="2018-10" db="EMBL/GenBank/DDBJ databases">
        <title>Fifty Aureobasidium pullulans genomes reveal a recombining polyextremotolerant generalist.</title>
        <authorList>
            <person name="Gostincar C."/>
            <person name="Turk M."/>
            <person name="Zajc J."/>
            <person name="Gunde-Cimerman N."/>
        </authorList>
    </citation>
    <scope>NUCLEOTIDE SEQUENCE [LARGE SCALE GENOMIC DNA]</scope>
    <source>
        <strain evidence="2 3">EXF-9785</strain>
    </source>
</reference>
<sequence>MAPRQVFCHICGNRITDTPDTRHVRDDDQEEYWLQEAIALTTSHKLDDKLKIDEYFESSSGNNRVFELRHGLPNEVVRVLNRFQASYRYDTGPMFHLLNSDLKVEMCSLNNVFKLGHRRYGELYLPVHKSCLQMADRFVQNALVAATLPSNSITSQLMLWEVLHRRVDPFCLTATYPKEPNKFFADSWTARQCPLDLENSEEIAIYEVITANPLDIPDLTESILLNLQPIKQPLNSESQSDMQSQDLWCDALAQTDRLPWLWDLDVEMIRSRQRTGQWDWKELVTKLRRSDIHRPVDVSLQLPLSLRNRRRIWRILEVARVNDVADIATKARMTGPTAWMYGEVTNPPSAHPLYGYEILPLPTQPLPPLSASGFPPPSGSLLRPQSAINDPPTSYYQEAIKDHPPGFMGPPPSHAEYLKHRPLGFPEPPLIYRKITKLQDLVSSGLPVSLSITSEANLEPSESSTRGTNEPLLKDTEQQFPSQEKLE</sequence>
<evidence type="ECO:0000256" key="1">
    <source>
        <dbReference type="SAM" id="MobiDB-lite"/>
    </source>
</evidence>
<dbReference type="EMBL" id="QZAV01000248">
    <property type="protein sequence ID" value="THX33056.1"/>
    <property type="molecule type" value="Genomic_DNA"/>
</dbReference>
<accession>A0A4S9EFS1</accession>
<dbReference type="Proteomes" id="UP000308953">
    <property type="component" value="Unassembled WGS sequence"/>
</dbReference>
<proteinExistence type="predicted"/>
<name>A0A4S9EFS1_AURPU</name>
<feature type="compositionally biased region" description="Polar residues" evidence="1">
    <location>
        <begin position="453"/>
        <end position="468"/>
    </location>
</feature>
<feature type="region of interest" description="Disordered" evidence="1">
    <location>
        <begin position="453"/>
        <end position="487"/>
    </location>
</feature>
<comment type="caution">
    <text evidence="2">The sequence shown here is derived from an EMBL/GenBank/DDBJ whole genome shotgun (WGS) entry which is preliminary data.</text>
</comment>
<gene>
    <name evidence="2" type="ORF">D6D10_07958</name>
</gene>
<organism evidence="2 3">
    <name type="scientific">Aureobasidium pullulans</name>
    <name type="common">Black yeast</name>
    <name type="synonym">Pullularia pullulans</name>
    <dbReference type="NCBI Taxonomy" id="5580"/>
    <lineage>
        <taxon>Eukaryota</taxon>
        <taxon>Fungi</taxon>
        <taxon>Dikarya</taxon>
        <taxon>Ascomycota</taxon>
        <taxon>Pezizomycotina</taxon>
        <taxon>Dothideomycetes</taxon>
        <taxon>Dothideomycetidae</taxon>
        <taxon>Dothideales</taxon>
        <taxon>Saccotheciaceae</taxon>
        <taxon>Aureobasidium</taxon>
    </lineage>
</organism>
<protein>
    <submittedName>
        <fullName evidence="2">Uncharacterized protein</fullName>
    </submittedName>
</protein>
<evidence type="ECO:0000313" key="2">
    <source>
        <dbReference type="EMBL" id="THX33056.1"/>
    </source>
</evidence>
<evidence type="ECO:0000313" key="3">
    <source>
        <dbReference type="Proteomes" id="UP000308953"/>
    </source>
</evidence>